<gene>
    <name evidence="1" type="ORF">OV287_39765</name>
</gene>
<dbReference type="Gene3D" id="2.80.10.50">
    <property type="match status" value="1"/>
</dbReference>
<dbReference type="PANTHER" id="PTHR42754:SF1">
    <property type="entry name" value="LIPOPROTEIN"/>
    <property type="match status" value="1"/>
</dbReference>
<name>A0ABT4AHC8_9BACT</name>
<proteinExistence type="predicted"/>
<reference evidence="1 2" key="1">
    <citation type="submission" date="2022-11" db="EMBL/GenBank/DDBJ databases">
        <title>Minimal conservation of predation-associated metabolite biosynthetic gene clusters underscores biosynthetic potential of Myxococcota including descriptions for ten novel species: Archangium lansinium sp. nov., Myxococcus landrumus sp. nov., Nannocystis bai.</title>
        <authorList>
            <person name="Ahearne A."/>
            <person name="Stevens C."/>
            <person name="Phillips K."/>
        </authorList>
    </citation>
    <scope>NUCLEOTIDE SEQUENCE [LARGE SCALE GENOMIC DNA]</scope>
    <source>
        <strain evidence="1 2">MIWBW</strain>
    </source>
</reference>
<evidence type="ECO:0000313" key="2">
    <source>
        <dbReference type="Proteomes" id="UP001207654"/>
    </source>
</evidence>
<evidence type="ECO:0000313" key="1">
    <source>
        <dbReference type="EMBL" id="MCY1080599.1"/>
    </source>
</evidence>
<dbReference type="PANTHER" id="PTHR42754">
    <property type="entry name" value="ENDOGLUCANASE"/>
    <property type="match status" value="1"/>
</dbReference>
<accession>A0ABT4AHC8</accession>
<dbReference type="EMBL" id="JAPNKA010000001">
    <property type="protein sequence ID" value="MCY1080599.1"/>
    <property type="molecule type" value="Genomic_DNA"/>
</dbReference>
<protein>
    <submittedName>
        <fullName evidence="1">Uncharacterized protein</fullName>
    </submittedName>
</protein>
<keyword evidence="2" id="KW-1185">Reference proteome</keyword>
<dbReference type="SUPFAM" id="SSF101898">
    <property type="entry name" value="NHL repeat"/>
    <property type="match status" value="1"/>
</dbReference>
<dbReference type="Proteomes" id="UP001207654">
    <property type="component" value="Unassembled WGS sequence"/>
</dbReference>
<comment type="caution">
    <text evidence="1">The sequence shown here is derived from an EMBL/GenBank/DDBJ whole genome shotgun (WGS) entry which is preliminary data.</text>
</comment>
<dbReference type="RefSeq" id="WP_267539252.1">
    <property type="nucleotide sequence ID" value="NZ_JAPNKA010000001.1"/>
</dbReference>
<organism evidence="1 2">
    <name type="scientific">Archangium lansingense</name>
    <dbReference type="NCBI Taxonomy" id="2995310"/>
    <lineage>
        <taxon>Bacteria</taxon>
        <taxon>Pseudomonadati</taxon>
        <taxon>Myxococcota</taxon>
        <taxon>Myxococcia</taxon>
        <taxon>Myxococcales</taxon>
        <taxon>Cystobacterineae</taxon>
        <taxon>Archangiaceae</taxon>
        <taxon>Archangium</taxon>
    </lineage>
</organism>
<sequence>MGNLGPISANTWVEYDVTGVLAGDPPSALLSFGLLPESSDGVDFVSRDSVEVALHPHLALTLETAPFCTYRGTGGGLTGWVRQSGGMGPEVLQALATDSGGGIVAAGRFGDTPFSADTGFALARLTADGSPLWTRQVTTGDVRVRAITVTPEGHILAVGDYSGSPDLGSGPLTTGPVSRALFIAKFSSSGQTEWARGFVATFDRNGEFEFFPLIPNAVATDAQGSLVVGGRLQGRVDFGGGAIFAGSDSVDAAEAQEGGFVAKFSTDGQHVWSRAFEAGLRDAPVRVSTVATDSAGHVLVGGRANTNTNLGNGPVGELVPFIAKYEAASGALLWSRLFSGSRSGLGNVVSVQSLGADTVAFAVNLGGVFTFGGSTFTVSLDEFVDATDGFVGTLGATGADGWIRQLKDITLQQLVTGSDGTLTFTGHDGEVDLGGGSLGSRNLDSPFVARYSSTGAHLWSRHFDANFFDEEVLPFFDIPRLRLASQPGGSVVVGGSFSDSVLLDGRTFTAEGSSDILFLQLKP</sequence>